<reference evidence="7 8" key="1">
    <citation type="submission" date="2016-03" db="EMBL/GenBank/DDBJ databases">
        <title>Fine-scale spatial genetic structure of a fungal parasite of coffee scale insects.</title>
        <authorList>
            <person name="Jackson D."/>
            <person name="Zemenick K.A."/>
            <person name="Malloure B."/>
            <person name="Quandt C.A."/>
            <person name="James T.Y."/>
        </authorList>
    </citation>
    <scope>NUCLEOTIDE SEQUENCE [LARGE SCALE GENOMIC DNA]</scope>
    <source>
        <strain evidence="7 8">UM487</strain>
    </source>
</reference>
<dbReference type="EMBL" id="LUKN01001772">
    <property type="protein sequence ID" value="OAR00267.1"/>
    <property type="molecule type" value="Genomic_DNA"/>
</dbReference>
<dbReference type="AlphaFoldDB" id="A0A179IC52"/>
<evidence type="ECO:0000256" key="2">
    <source>
        <dbReference type="ARBA" id="ARBA00022692"/>
    </source>
</evidence>
<evidence type="ECO:0000259" key="6">
    <source>
        <dbReference type="PROSITE" id="PS50850"/>
    </source>
</evidence>
<proteinExistence type="predicted"/>
<dbReference type="PANTHER" id="PTHR23502">
    <property type="entry name" value="MAJOR FACILITATOR SUPERFAMILY"/>
    <property type="match status" value="1"/>
</dbReference>
<dbReference type="GO" id="GO:0022857">
    <property type="term" value="F:transmembrane transporter activity"/>
    <property type="evidence" value="ECO:0007669"/>
    <property type="project" value="InterPro"/>
</dbReference>
<dbReference type="OrthoDB" id="4860360at2759"/>
<sequence length="584" mass="64511">MSPMLPLYTKKGELALRNGRELVSNELQPVQRFAMHHSELSIDGDPSFWAPGTIILEEGILILLNGKAGQSASAPKLHPVPTADPDDPLNWSTRRKTVHFILVNFYVFLTFVELDLGGAAWKAYQKELNFSVAFLNETVAYNYLGLACGCIFLIPFVYKYGRRPIYIFSSVVQLGSCILLAQTRNEGDMIAGNLLSGFGGAISEIIAQITIADVFFVHQHAAMNGWFLFAQSTGGTLGPVASGYVVDGQGWRWMWWWCVILFAINLVLVIFFFEESKYTVATPYHVTARSSEEMATHLPEFGSDAENCQPAETPRRKSYRQRLTLVTKTDGTIWKDFYRPLVPLFKFAAIAYAAVTFGTLSISLAVTTSIMSVYLFEPPYNFSASSVGLMNISLFVTSIPALAFGGYGNDYLILWLSKRNRGIYEPEMRLWLTLPMAIVCPAGVLMAGLTISYGGPWPLIAVGLGLFGFGLNVINDAALSYAMDSYHEDARSPFLTLRSASQILGSAMVGVVFVRNAASIGILFGLTPWIERIGARNVNIVIVCFCFLILLLPVGLLIWGKKARVAAAPVYRRLAERQVSSRRA</sequence>
<dbReference type="OMA" id="RFAFTPW"/>
<feature type="transmembrane region" description="Helical" evidence="5">
    <location>
        <begin position="223"/>
        <end position="241"/>
    </location>
</feature>
<feature type="transmembrane region" description="Helical" evidence="5">
    <location>
        <begin position="253"/>
        <end position="273"/>
    </location>
</feature>
<dbReference type="PANTHER" id="PTHR23502:SF50">
    <property type="entry name" value="TRANSPORTER, PUTATIVE (AFU_ORTHOLOGUE AFUA_5G00430)-RELATED"/>
    <property type="match status" value="1"/>
</dbReference>
<feature type="transmembrane region" description="Helical" evidence="5">
    <location>
        <begin position="388"/>
        <end position="409"/>
    </location>
</feature>
<name>A0A179IC52_CORDF</name>
<feature type="transmembrane region" description="Helical" evidence="5">
    <location>
        <begin position="430"/>
        <end position="453"/>
    </location>
</feature>
<feature type="transmembrane region" description="Helical" evidence="5">
    <location>
        <begin position="140"/>
        <end position="158"/>
    </location>
</feature>
<feature type="transmembrane region" description="Helical" evidence="5">
    <location>
        <begin position="538"/>
        <end position="559"/>
    </location>
</feature>
<comment type="caution">
    <text evidence="7">The sequence shown here is derived from an EMBL/GenBank/DDBJ whole genome shotgun (WGS) entry which is preliminary data.</text>
</comment>
<feature type="transmembrane region" description="Helical" evidence="5">
    <location>
        <begin position="194"/>
        <end position="216"/>
    </location>
</feature>
<organism evidence="7 8">
    <name type="scientific">Cordyceps confragosa</name>
    <name type="common">Lecanicillium lecanii</name>
    <dbReference type="NCBI Taxonomy" id="2714763"/>
    <lineage>
        <taxon>Eukaryota</taxon>
        <taxon>Fungi</taxon>
        <taxon>Dikarya</taxon>
        <taxon>Ascomycota</taxon>
        <taxon>Pezizomycotina</taxon>
        <taxon>Sordariomycetes</taxon>
        <taxon>Hypocreomycetidae</taxon>
        <taxon>Hypocreales</taxon>
        <taxon>Cordycipitaceae</taxon>
        <taxon>Akanthomyces</taxon>
    </lineage>
</organism>
<evidence type="ECO:0000256" key="5">
    <source>
        <dbReference type="SAM" id="Phobius"/>
    </source>
</evidence>
<feature type="transmembrane region" description="Helical" evidence="5">
    <location>
        <begin position="349"/>
        <end position="376"/>
    </location>
</feature>
<feature type="transmembrane region" description="Helical" evidence="5">
    <location>
        <begin position="459"/>
        <end position="482"/>
    </location>
</feature>
<dbReference type="PROSITE" id="PS50850">
    <property type="entry name" value="MFS"/>
    <property type="match status" value="1"/>
</dbReference>
<evidence type="ECO:0000313" key="8">
    <source>
        <dbReference type="Proteomes" id="UP000243081"/>
    </source>
</evidence>
<dbReference type="SUPFAM" id="SSF103473">
    <property type="entry name" value="MFS general substrate transporter"/>
    <property type="match status" value="1"/>
</dbReference>
<protein>
    <recommendedName>
        <fullName evidence="6">Major facilitator superfamily (MFS) profile domain-containing protein</fullName>
    </recommendedName>
</protein>
<feature type="transmembrane region" description="Helical" evidence="5">
    <location>
        <begin position="100"/>
        <end position="120"/>
    </location>
</feature>
<dbReference type="Pfam" id="PF07690">
    <property type="entry name" value="MFS_1"/>
    <property type="match status" value="1"/>
</dbReference>
<dbReference type="Proteomes" id="UP000243081">
    <property type="component" value="Unassembled WGS sequence"/>
</dbReference>
<dbReference type="InterPro" id="IPR011701">
    <property type="entry name" value="MFS"/>
</dbReference>
<comment type="subcellular location">
    <subcellularLocation>
        <location evidence="1">Membrane</location>
        <topology evidence="1">Multi-pass membrane protein</topology>
    </subcellularLocation>
</comment>
<gene>
    <name evidence="7" type="ORF">LLEC1_03407</name>
</gene>
<dbReference type="InterPro" id="IPR020846">
    <property type="entry name" value="MFS_dom"/>
</dbReference>
<keyword evidence="2 5" id="KW-0812">Transmembrane</keyword>
<evidence type="ECO:0000313" key="7">
    <source>
        <dbReference type="EMBL" id="OAR00267.1"/>
    </source>
</evidence>
<keyword evidence="8" id="KW-1185">Reference proteome</keyword>
<evidence type="ECO:0000256" key="1">
    <source>
        <dbReference type="ARBA" id="ARBA00004141"/>
    </source>
</evidence>
<evidence type="ECO:0000256" key="3">
    <source>
        <dbReference type="ARBA" id="ARBA00022989"/>
    </source>
</evidence>
<keyword evidence="4 5" id="KW-0472">Membrane</keyword>
<feature type="domain" description="Major facilitator superfamily (MFS) profile" evidence="6">
    <location>
        <begin position="99"/>
        <end position="562"/>
    </location>
</feature>
<feature type="transmembrane region" description="Helical" evidence="5">
    <location>
        <begin position="165"/>
        <end position="182"/>
    </location>
</feature>
<dbReference type="InterPro" id="IPR036259">
    <property type="entry name" value="MFS_trans_sf"/>
</dbReference>
<keyword evidence="3 5" id="KW-1133">Transmembrane helix</keyword>
<accession>A0A179IC52</accession>
<dbReference type="Gene3D" id="1.20.1250.20">
    <property type="entry name" value="MFS general substrate transporter like domains"/>
    <property type="match status" value="1"/>
</dbReference>
<feature type="transmembrane region" description="Helical" evidence="5">
    <location>
        <begin position="503"/>
        <end position="526"/>
    </location>
</feature>
<dbReference type="GO" id="GO:0005886">
    <property type="term" value="C:plasma membrane"/>
    <property type="evidence" value="ECO:0007669"/>
    <property type="project" value="TreeGrafter"/>
</dbReference>
<evidence type="ECO:0000256" key="4">
    <source>
        <dbReference type="ARBA" id="ARBA00023136"/>
    </source>
</evidence>